<gene>
    <name evidence="4" type="ORF">J2X15_000697</name>
</gene>
<feature type="transmembrane region" description="Helical" evidence="1">
    <location>
        <begin position="271"/>
        <end position="289"/>
    </location>
</feature>
<dbReference type="Pfam" id="PF00563">
    <property type="entry name" value="EAL"/>
    <property type="match status" value="1"/>
</dbReference>
<reference evidence="4 5" key="1">
    <citation type="submission" date="2023-07" db="EMBL/GenBank/DDBJ databases">
        <title>Sorghum-associated microbial communities from plants grown in Nebraska, USA.</title>
        <authorList>
            <person name="Schachtman D."/>
        </authorList>
    </citation>
    <scope>NUCLEOTIDE SEQUENCE [LARGE SCALE GENOMIC DNA]</scope>
    <source>
        <strain evidence="4 5">BE308</strain>
    </source>
</reference>
<evidence type="ECO:0000256" key="1">
    <source>
        <dbReference type="SAM" id="Phobius"/>
    </source>
</evidence>
<dbReference type="Pfam" id="PF00990">
    <property type="entry name" value="GGDEF"/>
    <property type="match status" value="1"/>
</dbReference>
<dbReference type="RefSeq" id="WP_310339523.1">
    <property type="nucleotide sequence ID" value="NZ_JAVDXO010000001.1"/>
</dbReference>
<dbReference type="PANTHER" id="PTHR33121">
    <property type="entry name" value="CYCLIC DI-GMP PHOSPHODIESTERASE PDEF"/>
    <property type="match status" value="1"/>
</dbReference>
<evidence type="ECO:0000259" key="2">
    <source>
        <dbReference type="PROSITE" id="PS50883"/>
    </source>
</evidence>
<dbReference type="SUPFAM" id="SSF141868">
    <property type="entry name" value="EAL domain-like"/>
    <property type="match status" value="1"/>
</dbReference>
<dbReference type="InterPro" id="IPR029787">
    <property type="entry name" value="Nucleotide_cyclase"/>
</dbReference>
<feature type="transmembrane region" description="Helical" evidence="1">
    <location>
        <begin position="236"/>
        <end position="259"/>
    </location>
</feature>
<dbReference type="CDD" id="cd01949">
    <property type="entry name" value="GGDEF"/>
    <property type="match status" value="1"/>
</dbReference>
<dbReference type="EMBL" id="JAVDXO010000001">
    <property type="protein sequence ID" value="MDR7305431.1"/>
    <property type="molecule type" value="Genomic_DNA"/>
</dbReference>
<accession>A0ABU1ZLK8</accession>
<dbReference type="InterPro" id="IPR035919">
    <property type="entry name" value="EAL_sf"/>
</dbReference>
<feature type="transmembrane region" description="Helical" evidence="1">
    <location>
        <begin position="295"/>
        <end position="313"/>
    </location>
</feature>
<evidence type="ECO:0000313" key="4">
    <source>
        <dbReference type="EMBL" id="MDR7305431.1"/>
    </source>
</evidence>
<evidence type="ECO:0000313" key="5">
    <source>
        <dbReference type="Proteomes" id="UP001268089"/>
    </source>
</evidence>
<sequence>MDLRLRGLRWGIAAVATLWSACVWSAGLPVDYRCDGLSAEQIIQTSNNGWTTSDEGKVPVDPQDHSCWIRITSLPQGHALEAVNRLSFADLNVQRVNISLFDAHGKPLGQALRLGQSSGVLVTGLRAIFTPDAMAAFPLYARFEPAAGALAYPGLARTLLVESVVPEDSLRDEQGVDLLNHSGAVFLFTTALVALFFAITLRDANYAIYALYATLQSITIFTKSGLPFVLNVSSPLWLNAWIFNYLVGVLSVLLSVRFGRFAKHSPRTTKVAYGVAVMFAAMIPMHYLLPGVANVLIYVLVPLHFLVLLTANWRGWRGGERGCGILLLGLTPIAAYWMTFLLYSVLLREPMPTELALGSTFDFVRTLLLPIAFCYGIAERTLRLQRETARMARFDPLTGLLNREGIRQYGQLMIDEGHVPCVLMLNVERFHAINETLGPTLGDRILQEAGKRLLAVCKTHSRARVGRMHADQFCLIYPSQLTLVSVREEIEYEFNHPAEVEGQAVDIALAAGAALVLASQPSMAQLLRNAEIALDAGRAQHKNWMEYRADLETSQRADLDLLSELKRAVEAGELRLYLQPKVRLEDGAVQSAEALVRWEHPRRGLIPPGEFVPFAEKTGRITLLTRWVLEEAMRMVANYRAQGRPLQISVNLSTFDLGEVGFAARVAALARDTGADPVDIRLEITESGAMQDPAAALDVMNALTSAGFSLSIDDFGTGYSSLAYLQKMPVAELKIDRAFVRNVRAGTDEASLLESTIALGHRLGLSVVAEGAENAEEWVLLRSMGCDYAQGWYAAKPMPVEDYERWCREKVPFVS</sequence>
<dbReference type="Gene3D" id="3.20.20.450">
    <property type="entry name" value="EAL domain"/>
    <property type="match status" value="1"/>
</dbReference>
<evidence type="ECO:0000259" key="3">
    <source>
        <dbReference type="PROSITE" id="PS50887"/>
    </source>
</evidence>
<keyword evidence="5" id="KW-1185">Reference proteome</keyword>
<comment type="caution">
    <text evidence="4">The sequence shown here is derived from an EMBL/GenBank/DDBJ whole genome shotgun (WGS) entry which is preliminary data.</text>
</comment>
<dbReference type="NCBIfam" id="TIGR00254">
    <property type="entry name" value="GGDEF"/>
    <property type="match status" value="1"/>
</dbReference>
<dbReference type="SMART" id="SM00267">
    <property type="entry name" value="GGDEF"/>
    <property type="match status" value="1"/>
</dbReference>
<protein>
    <submittedName>
        <fullName evidence="4">Diguanylate cyclase (GGDEF)-like protein</fullName>
    </submittedName>
</protein>
<keyword evidence="1" id="KW-0472">Membrane</keyword>
<name>A0ABU1ZLK8_9BURK</name>
<dbReference type="InterPro" id="IPR001633">
    <property type="entry name" value="EAL_dom"/>
</dbReference>
<proteinExistence type="predicted"/>
<feature type="transmembrane region" description="Helical" evidence="1">
    <location>
        <begin position="325"/>
        <end position="343"/>
    </location>
</feature>
<dbReference type="PANTHER" id="PTHR33121:SF19">
    <property type="entry name" value="CYCLIC DI-GMP PHOSPHODIESTERASE PA2567"/>
    <property type="match status" value="1"/>
</dbReference>
<dbReference type="Proteomes" id="UP001268089">
    <property type="component" value="Unassembled WGS sequence"/>
</dbReference>
<dbReference type="PROSITE" id="PS50887">
    <property type="entry name" value="GGDEF"/>
    <property type="match status" value="1"/>
</dbReference>
<dbReference type="SUPFAM" id="SSF55073">
    <property type="entry name" value="Nucleotide cyclase"/>
    <property type="match status" value="1"/>
</dbReference>
<feature type="domain" description="EAL" evidence="2">
    <location>
        <begin position="558"/>
        <end position="811"/>
    </location>
</feature>
<dbReference type="Pfam" id="PF07695">
    <property type="entry name" value="7TMR-DISM_7TM"/>
    <property type="match status" value="1"/>
</dbReference>
<dbReference type="InterPro" id="IPR043128">
    <property type="entry name" value="Rev_trsase/Diguanyl_cyclase"/>
</dbReference>
<dbReference type="InterPro" id="IPR050706">
    <property type="entry name" value="Cyclic-di-GMP_PDE-like"/>
</dbReference>
<dbReference type="InterPro" id="IPR011623">
    <property type="entry name" value="7TMR_DISM_rcpt_extracell_dom1"/>
</dbReference>
<keyword evidence="1" id="KW-0812">Transmembrane</keyword>
<dbReference type="Gene3D" id="3.30.70.270">
    <property type="match status" value="1"/>
</dbReference>
<organism evidence="4 5">
    <name type="scientific">Rhodoferax saidenbachensis</name>
    <dbReference type="NCBI Taxonomy" id="1484693"/>
    <lineage>
        <taxon>Bacteria</taxon>
        <taxon>Pseudomonadati</taxon>
        <taxon>Pseudomonadota</taxon>
        <taxon>Betaproteobacteria</taxon>
        <taxon>Burkholderiales</taxon>
        <taxon>Comamonadaceae</taxon>
        <taxon>Rhodoferax</taxon>
    </lineage>
</organism>
<dbReference type="InterPro" id="IPR000160">
    <property type="entry name" value="GGDEF_dom"/>
</dbReference>
<feature type="transmembrane region" description="Helical" evidence="1">
    <location>
        <begin position="206"/>
        <end position="230"/>
    </location>
</feature>
<feature type="transmembrane region" description="Helical" evidence="1">
    <location>
        <begin position="178"/>
        <end position="199"/>
    </location>
</feature>
<dbReference type="PROSITE" id="PS50883">
    <property type="entry name" value="EAL"/>
    <property type="match status" value="1"/>
</dbReference>
<dbReference type="PROSITE" id="PS51257">
    <property type="entry name" value="PROKAR_LIPOPROTEIN"/>
    <property type="match status" value="1"/>
</dbReference>
<dbReference type="SMART" id="SM00052">
    <property type="entry name" value="EAL"/>
    <property type="match status" value="1"/>
</dbReference>
<feature type="domain" description="GGDEF" evidence="3">
    <location>
        <begin position="418"/>
        <end position="550"/>
    </location>
</feature>
<keyword evidence="1" id="KW-1133">Transmembrane helix</keyword>
<dbReference type="CDD" id="cd01948">
    <property type="entry name" value="EAL"/>
    <property type="match status" value="1"/>
</dbReference>